<sequence>MIKPKIINFFSHWVDKVEPEFTFRLVDIIYSEKHRHEICVMQIVGKNIFPKFTPEELLSNPSALVGLSSKDAVTITQLNHLIQDRKKNCEVLEIDKNGTILLRDSFGRVVRYAEKYISSNRELLSSLKSDDAHDLGYRVGFRDAFEVKKFKKQATSLFKNKLRKIIPYLKLIK</sequence>
<dbReference type="AlphaFoldDB" id="A0A370CHT3"/>
<keyword evidence="2" id="KW-1185">Reference proteome</keyword>
<dbReference type="Proteomes" id="UP000226429">
    <property type="component" value="Unassembled WGS sequence"/>
</dbReference>
<evidence type="ECO:0000313" key="1">
    <source>
        <dbReference type="EMBL" id="RDH40004.1"/>
    </source>
</evidence>
<accession>A0A370CHT3</accession>
<protein>
    <submittedName>
        <fullName evidence="1">Uncharacterized protein</fullName>
    </submittedName>
</protein>
<evidence type="ECO:0000313" key="2">
    <source>
        <dbReference type="Proteomes" id="UP000226429"/>
    </source>
</evidence>
<dbReference type="EMBL" id="NMOS02000020">
    <property type="protein sequence ID" value="RDH40004.1"/>
    <property type="molecule type" value="Genomic_DNA"/>
</dbReference>
<name>A0A370CHT3_9COXI</name>
<comment type="caution">
    <text evidence="1">The sequence shown here is derived from an EMBL/GenBank/DDBJ whole genome shotgun (WGS) entry which is preliminary data.</text>
</comment>
<proteinExistence type="predicted"/>
<reference evidence="1 2" key="1">
    <citation type="journal article" date="2017" name="Int. J. Syst. Evol. Microbiol.">
        <title>Aquarickettsiella crustaci n. gen. n. sp. (Gammaproteobacteria: Legionellales: Coxiellaceae); a bacterial pathogen of the freshwater crustacean: Gammarus fossarum (Malacostraca: Amphipoda).</title>
        <authorList>
            <person name="Bojko J."/>
            <person name="Dunn A.M."/>
            <person name="Stebbing P.D."/>
            <person name="Van Aerle R."/>
            <person name="Bacela-Spychalska K."/>
            <person name="Bean T.P."/>
            <person name="Stentiford G.D."/>
        </authorList>
    </citation>
    <scope>NUCLEOTIDE SEQUENCE [LARGE SCALE GENOMIC DNA]</scope>
    <source>
        <strain evidence="1">RA15029</strain>
    </source>
</reference>
<reference evidence="1 2" key="2">
    <citation type="journal article" date="2018" name="J. Invertebr. Pathol.">
        <title>'Candidatus Aquirickettsiella gammari' (Gammaproteobacteria: Legionellales: Coxiellaceae): A bacterial pathogen of the freshwater crustacean Gammarus fossarum (Malacostraca: Amphipoda).</title>
        <authorList>
            <person name="Bojko J."/>
            <person name="Dunn A.M."/>
            <person name="Stebbing P.D."/>
            <person name="van Aerle R."/>
            <person name="Bacela-Spychalska K."/>
            <person name="Bean T.P."/>
            <person name="Urrutia A."/>
            <person name="Stentiford G.D."/>
        </authorList>
    </citation>
    <scope>NUCLEOTIDE SEQUENCE [LARGE SCALE GENOMIC DNA]</scope>
    <source>
        <strain evidence="1">RA15029</strain>
    </source>
</reference>
<gene>
    <name evidence="1" type="ORF">CFE62_006070</name>
</gene>
<organism evidence="1 2">
    <name type="scientific">Candidatus Aquirickettsiella gammari</name>
    <dbReference type="NCBI Taxonomy" id="2016198"/>
    <lineage>
        <taxon>Bacteria</taxon>
        <taxon>Pseudomonadati</taxon>
        <taxon>Pseudomonadota</taxon>
        <taxon>Gammaproteobacteria</taxon>
        <taxon>Legionellales</taxon>
        <taxon>Coxiellaceae</taxon>
        <taxon>Candidatus Aquirickettsiella</taxon>
    </lineage>
</organism>